<keyword evidence="2" id="KW-1185">Reference proteome</keyword>
<evidence type="ECO:0000313" key="1">
    <source>
        <dbReference type="EMBL" id="KAF5756049.1"/>
    </source>
</evidence>
<comment type="caution">
    <text evidence="1">The sequence shown here is derived from an EMBL/GenBank/DDBJ whole genome shotgun (WGS) entry which is preliminary data.</text>
</comment>
<organism evidence="1 2">
    <name type="scientific">Helianthus annuus</name>
    <name type="common">Common sunflower</name>
    <dbReference type="NCBI Taxonomy" id="4232"/>
    <lineage>
        <taxon>Eukaryota</taxon>
        <taxon>Viridiplantae</taxon>
        <taxon>Streptophyta</taxon>
        <taxon>Embryophyta</taxon>
        <taxon>Tracheophyta</taxon>
        <taxon>Spermatophyta</taxon>
        <taxon>Magnoliopsida</taxon>
        <taxon>eudicotyledons</taxon>
        <taxon>Gunneridae</taxon>
        <taxon>Pentapetalae</taxon>
        <taxon>asterids</taxon>
        <taxon>campanulids</taxon>
        <taxon>Asterales</taxon>
        <taxon>Asteraceae</taxon>
        <taxon>Asteroideae</taxon>
        <taxon>Heliantheae alliance</taxon>
        <taxon>Heliantheae</taxon>
        <taxon>Helianthus</taxon>
    </lineage>
</organism>
<proteinExistence type="predicted"/>
<name>A0A9K3DK13_HELAN</name>
<gene>
    <name evidence="1" type="ORF">HanXRQr2_Chr17g0810021</name>
</gene>
<accession>A0A9K3DK13</accession>
<protein>
    <submittedName>
        <fullName evidence="1">Uncharacterized protein</fullName>
    </submittedName>
</protein>
<sequence>MLRLRVADQRYQTELACSDNVLRRLLWSFRTYSNHRLHHHQIQPFRHRHQNLLLLHFRHHGLTH</sequence>
<dbReference type="AlphaFoldDB" id="A0A9K3DK13"/>
<dbReference type="Proteomes" id="UP000215914">
    <property type="component" value="Unassembled WGS sequence"/>
</dbReference>
<evidence type="ECO:0000313" key="2">
    <source>
        <dbReference type="Proteomes" id="UP000215914"/>
    </source>
</evidence>
<reference evidence="1" key="2">
    <citation type="submission" date="2020-06" db="EMBL/GenBank/DDBJ databases">
        <title>Helianthus annuus Genome sequencing and assembly Release 2.</title>
        <authorList>
            <person name="Gouzy J."/>
            <person name="Langlade N."/>
            <person name="Munos S."/>
        </authorList>
    </citation>
    <scope>NUCLEOTIDE SEQUENCE</scope>
    <source>
        <tissue evidence="1">Leaves</tissue>
    </source>
</reference>
<dbReference type="Gramene" id="mRNA:HanXRQr2_Chr17g0810021">
    <property type="protein sequence ID" value="CDS:HanXRQr2_Chr17g0810021.1"/>
    <property type="gene ID" value="HanXRQr2_Chr17g0810021"/>
</dbReference>
<dbReference type="EMBL" id="MNCJ02000332">
    <property type="protein sequence ID" value="KAF5756049.1"/>
    <property type="molecule type" value="Genomic_DNA"/>
</dbReference>
<reference evidence="1" key="1">
    <citation type="journal article" date="2017" name="Nature">
        <title>The sunflower genome provides insights into oil metabolism, flowering and Asterid evolution.</title>
        <authorList>
            <person name="Badouin H."/>
            <person name="Gouzy J."/>
            <person name="Grassa C.J."/>
            <person name="Murat F."/>
            <person name="Staton S.E."/>
            <person name="Cottret L."/>
            <person name="Lelandais-Briere C."/>
            <person name="Owens G.L."/>
            <person name="Carrere S."/>
            <person name="Mayjonade B."/>
            <person name="Legrand L."/>
            <person name="Gill N."/>
            <person name="Kane N.C."/>
            <person name="Bowers J.E."/>
            <person name="Hubner S."/>
            <person name="Bellec A."/>
            <person name="Berard A."/>
            <person name="Berges H."/>
            <person name="Blanchet N."/>
            <person name="Boniface M.C."/>
            <person name="Brunel D."/>
            <person name="Catrice O."/>
            <person name="Chaidir N."/>
            <person name="Claudel C."/>
            <person name="Donnadieu C."/>
            <person name="Faraut T."/>
            <person name="Fievet G."/>
            <person name="Helmstetter N."/>
            <person name="King M."/>
            <person name="Knapp S.J."/>
            <person name="Lai Z."/>
            <person name="Le Paslier M.C."/>
            <person name="Lippi Y."/>
            <person name="Lorenzon L."/>
            <person name="Mandel J.R."/>
            <person name="Marage G."/>
            <person name="Marchand G."/>
            <person name="Marquand E."/>
            <person name="Bret-Mestries E."/>
            <person name="Morien E."/>
            <person name="Nambeesan S."/>
            <person name="Nguyen T."/>
            <person name="Pegot-Espagnet P."/>
            <person name="Pouilly N."/>
            <person name="Raftis F."/>
            <person name="Sallet E."/>
            <person name="Schiex T."/>
            <person name="Thomas J."/>
            <person name="Vandecasteele C."/>
            <person name="Vares D."/>
            <person name="Vear F."/>
            <person name="Vautrin S."/>
            <person name="Crespi M."/>
            <person name="Mangin B."/>
            <person name="Burke J.M."/>
            <person name="Salse J."/>
            <person name="Munos S."/>
            <person name="Vincourt P."/>
            <person name="Rieseberg L.H."/>
            <person name="Langlade N.B."/>
        </authorList>
    </citation>
    <scope>NUCLEOTIDE SEQUENCE</scope>
    <source>
        <tissue evidence="1">Leaves</tissue>
    </source>
</reference>